<dbReference type="PIR" id="E71873">
    <property type="entry name" value="E71873"/>
</dbReference>
<proteinExistence type="predicted"/>
<reference evidence="1 2" key="1">
    <citation type="journal article" date="1999" name="Nature">
        <title>Genomic sequence comparison of two unrelated isolates of the human gastric pathogen Helicobacter pylori.</title>
        <authorList>
            <person name="Alm R.A."/>
            <person name="Ling L.-S.L."/>
            <person name="Moir D.T."/>
            <person name="King B.L."/>
            <person name="Brown E.D."/>
            <person name="Doig P.C."/>
            <person name="Smith D.R."/>
            <person name="Noonan B."/>
            <person name="Guild B.C."/>
            <person name="deJonge B.L."/>
            <person name="Carmel G."/>
            <person name="Tummino P.J."/>
            <person name="Caruso A."/>
            <person name="Uria-Nickelsen M."/>
            <person name="Mills D.M."/>
            <person name="Ives C."/>
            <person name="Gibson R."/>
            <person name="Merberg D."/>
            <person name="Mills S.D."/>
            <person name="Jiang Q."/>
            <person name="Taylor D.E."/>
            <person name="Vovis G.F."/>
            <person name="Trust T.J."/>
        </authorList>
    </citation>
    <scope>NUCLEOTIDE SEQUENCE [LARGE SCALE GENOMIC DNA]</scope>
    <source>
        <strain evidence="2">J99 / ATCC 700824</strain>
    </source>
</reference>
<dbReference type="AlphaFoldDB" id="Q9ZKM1"/>
<dbReference type="KEGG" id="hpj:jhp_0914"/>
<dbReference type="EMBL" id="AE001439">
    <property type="protein sequence ID" value="AAD06485.1"/>
    <property type="molecule type" value="Genomic_DNA"/>
</dbReference>
<protein>
    <submittedName>
        <fullName evidence="1">Putative</fullName>
    </submittedName>
</protein>
<name>Q9ZKM1_HELPJ</name>
<evidence type="ECO:0000313" key="2">
    <source>
        <dbReference type="Proteomes" id="UP000000804"/>
    </source>
</evidence>
<gene>
    <name evidence="1" type="ordered locus">jhp_0914</name>
</gene>
<evidence type="ECO:0000313" key="1">
    <source>
        <dbReference type="EMBL" id="AAD06485.1"/>
    </source>
</evidence>
<organism evidence="1 2">
    <name type="scientific">Helicobacter pylori (strain J99 / ATCC 700824)</name>
    <name type="common">Campylobacter pylori J99</name>
    <dbReference type="NCBI Taxonomy" id="85963"/>
    <lineage>
        <taxon>Bacteria</taxon>
        <taxon>Pseudomonadati</taxon>
        <taxon>Campylobacterota</taxon>
        <taxon>Epsilonproteobacteria</taxon>
        <taxon>Campylobacterales</taxon>
        <taxon>Helicobacteraceae</taxon>
        <taxon>Helicobacter</taxon>
    </lineage>
</organism>
<accession>Q9ZKM1</accession>
<dbReference type="Proteomes" id="UP000000804">
    <property type="component" value="Chromosome"/>
</dbReference>
<sequence>MLLNYDFLERMEGSKVRAIDEKMKFLHCSNSIDRLILSYKMNLIKGSTIESANLSRVVNKIKNGLPFGTISAFRPFKPEFITDFTEEEREKLIEAYMSGYKHSKADRVTKNWNGNSNFIDAYYDADAFLRGNGTIYAKLCKGLGKLFVNKFLNPKSEAPMKDFMSSKEFVKRYRYTSKDNMERTRQPKSFLNFKRDFLGYIEVVGYWSLKDGLLTDKETSFFVFQNEPSDTFNLKKTLLVLARAFSQAAICYCQNASANEVDLISTEPGSYGEVWDTFNGIAFSAPVQLPQFLTRLKDKVYTFFKKQPNSGYGTDFDGIAKTQIKAAILPIDRLSEPFESYIVGSIKGRQSMARAYGYPKVFTIDEISGWEKETIKSRDYERRNLSKTYRLSAKQNLEIIKISNALAQGKA</sequence>